<dbReference type="Proteomes" id="UP000316659">
    <property type="component" value="Unassembled WGS sequence"/>
</dbReference>
<comment type="cofactor">
    <cofactor evidence="1 17">
        <name>FAD</name>
        <dbReference type="ChEBI" id="CHEBI:57692"/>
    </cofactor>
</comment>
<evidence type="ECO:0000256" key="13">
    <source>
        <dbReference type="ARBA" id="ARBA00023002"/>
    </source>
</evidence>
<dbReference type="GO" id="GO:0071949">
    <property type="term" value="F:FAD binding"/>
    <property type="evidence" value="ECO:0007669"/>
    <property type="project" value="InterPro"/>
</dbReference>
<dbReference type="InterPro" id="IPR016169">
    <property type="entry name" value="FAD-bd_PCMH_sub2"/>
</dbReference>
<dbReference type="InterPro" id="IPR006094">
    <property type="entry name" value="Oxid_FAD_bind_N"/>
</dbReference>
<evidence type="ECO:0000256" key="15">
    <source>
        <dbReference type="ARBA" id="ARBA00023316"/>
    </source>
</evidence>
<dbReference type="GO" id="GO:0051301">
    <property type="term" value="P:cell division"/>
    <property type="evidence" value="ECO:0007669"/>
    <property type="project" value="UniProtKB-KW"/>
</dbReference>
<reference evidence="19 20" key="1">
    <citation type="submission" date="2019-06" db="EMBL/GenBank/DDBJ databases">
        <title>Whole genome shotgun sequence of Cellulosimicrobium cellulans NBRC 15516.</title>
        <authorList>
            <person name="Hosoyama A."/>
            <person name="Uohara A."/>
            <person name="Ohji S."/>
            <person name="Ichikawa N."/>
        </authorList>
    </citation>
    <scope>NUCLEOTIDE SEQUENCE [LARGE SCALE GENOMIC DNA]</scope>
    <source>
        <strain evidence="19 20">NBRC 15516</strain>
    </source>
</reference>
<keyword evidence="8 17" id="KW-0285">Flavoprotein</keyword>
<comment type="similarity">
    <text evidence="5 17">Belongs to the MurB family.</text>
</comment>
<evidence type="ECO:0000256" key="16">
    <source>
        <dbReference type="ARBA" id="ARBA00048914"/>
    </source>
</evidence>
<evidence type="ECO:0000256" key="9">
    <source>
        <dbReference type="ARBA" id="ARBA00022827"/>
    </source>
</evidence>
<dbReference type="EMBL" id="BJNZ01000004">
    <property type="protein sequence ID" value="GED08839.1"/>
    <property type="molecule type" value="Genomic_DNA"/>
</dbReference>
<evidence type="ECO:0000256" key="8">
    <source>
        <dbReference type="ARBA" id="ARBA00022630"/>
    </source>
</evidence>
<evidence type="ECO:0000256" key="14">
    <source>
        <dbReference type="ARBA" id="ARBA00023306"/>
    </source>
</evidence>
<dbReference type="PANTHER" id="PTHR21071:SF4">
    <property type="entry name" value="UDP-N-ACETYLENOLPYRUVOYLGLUCOSAMINE REDUCTASE"/>
    <property type="match status" value="1"/>
</dbReference>
<dbReference type="Gene3D" id="3.90.78.10">
    <property type="entry name" value="UDP-N-acetylenolpyruvoylglucosamine reductase, C-terminal domain"/>
    <property type="match status" value="1"/>
</dbReference>
<dbReference type="EC" id="1.3.1.98" evidence="17"/>
<sequence>MGANYAGAVTCEPAAPVDRDLPEIVRTAPGLRPDAVGAPSLAELTTLRVGGPADRYVEAHSEAELVETVRAADEVGEPLLVIGGGSNLLVGDEGFGGVVVRDLRRGITVDAEDSCGGASFHAPAGQDWDELVARAVAEEWVGVEALSGIPGTVGAAPVQNIGAYGQEVAGVISTVRVWDRERSRVRTLALGELAFGYRTSLLKRSMHAGEPGGDGAASGPWYPSPRYVVLDVGFQSRLGSLSAPVGYPELARTLGVQVGDRAPSADVRDAVLALRARKGMLLDGVGPGVAPVAAGDAAPGETGPDHDRWSAGSFFTNPVVPADQADLLPAQAPRYPVRSATPSSTTGPSLGEIDPTLVKTSAAWLIEHAGFTKGFGVHGPSSLARLSTRHTLALTNRGGASAEDVVELARAVRDGVLDAFGVELVPEPVLVGVSL</sequence>
<keyword evidence="6 17" id="KW-0963">Cytoplasm</keyword>
<evidence type="ECO:0000256" key="11">
    <source>
        <dbReference type="ARBA" id="ARBA00022960"/>
    </source>
</evidence>
<feature type="active site" evidence="17">
    <location>
        <position position="198"/>
    </location>
</feature>
<dbReference type="InterPro" id="IPR003170">
    <property type="entry name" value="MurB"/>
</dbReference>
<keyword evidence="13 17" id="KW-0560">Oxidoreductase</keyword>
<keyword evidence="14 17" id="KW-0131">Cell cycle</keyword>
<feature type="domain" description="FAD-binding PCMH-type" evidence="18">
    <location>
        <begin position="49"/>
        <end position="227"/>
    </location>
</feature>
<evidence type="ECO:0000256" key="10">
    <source>
        <dbReference type="ARBA" id="ARBA00022857"/>
    </source>
</evidence>
<evidence type="ECO:0000313" key="19">
    <source>
        <dbReference type="EMBL" id="GED08839.1"/>
    </source>
</evidence>
<evidence type="ECO:0000256" key="7">
    <source>
        <dbReference type="ARBA" id="ARBA00022618"/>
    </source>
</evidence>
<dbReference type="UniPathway" id="UPA00219"/>
<dbReference type="PANTHER" id="PTHR21071">
    <property type="entry name" value="UDP-N-ACETYLENOLPYRUVOYLGLUCOSAMINE REDUCTASE"/>
    <property type="match status" value="1"/>
</dbReference>
<evidence type="ECO:0000259" key="18">
    <source>
        <dbReference type="PROSITE" id="PS51387"/>
    </source>
</evidence>
<evidence type="ECO:0000313" key="20">
    <source>
        <dbReference type="Proteomes" id="UP000316659"/>
    </source>
</evidence>
<evidence type="ECO:0000256" key="3">
    <source>
        <dbReference type="ARBA" id="ARBA00004496"/>
    </source>
</evidence>
<keyword evidence="10 17" id="KW-0521">NADP</keyword>
<comment type="caution">
    <text evidence="19">The sequence shown here is derived from an EMBL/GenBank/DDBJ whole genome shotgun (WGS) entry which is preliminary data.</text>
</comment>
<dbReference type="NCBIfam" id="NF010478">
    <property type="entry name" value="PRK13903.1"/>
    <property type="match status" value="1"/>
</dbReference>
<dbReference type="GO" id="GO:0005829">
    <property type="term" value="C:cytosol"/>
    <property type="evidence" value="ECO:0007669"/>
    <property type="project" value="TreeGrafter"/>
</dbReference>
<dbReference type="Pfam" id="PF01565">
    <property type="entry name" value="FAD_binding_4"/>
    <property type="match status" value="1"/>
</dbReference>
<dbReference type="GO" id="GO:0008360">
    <property type="term" value="P:regulation of cell shape"/>
    <property type="evidence" value="ECO:0007669"/>
    <property type="project" value="UniProtKB-KW"/>
</dbReference>
<feature type="active site" evidence="17">
    <location>
        <position position="427"/>
    </location>
</feature>
<evidence type="ECO:0000256" key="2">
    <source>
        <dbReference type="ARBA" id="ARBA00003921"/>
    </source>
</evidence>
<dbReference type="Gene3D" id="3.30.465.10">
    <property type="match status" value="1"/>
</dbReference>
<dbReference type="Pfam" id="PF02873">
    <property type="entry name" value="MurB_C"/>
    <property type="match status" value="1"/>
</dbReference>
<evidence type="ECO:0000256" key="17">
    <source>
        <dbReference type="HAMAP-Rule" id="MF_00037"/>
    </source>
</evidence>
<dbReference type="Gene3D" id="3.30.43.10">
    <property type="entry name" value="Uridine Diphospho-n-acetylenolpyruvylglucosamine Reductase, domain 2"/>
    <property type="match status" value="1"/>
</dbReference>
<dbReference type="AlphaFoldDB" id="A0A4Y4DU05"/>
<dbReference type="GO" id="GO:0071555">
    <property type="term" value="P:cell wall organization"/>
    <property type="evidence" value="ECO:0007669"/>
    <property type="project" value="UniProtKB-KW"/>
</dbReference>
<comment type="subcellular location">
    <subcellularLocation>
        <location evidence="3 17">Cytoplasm</location>
    </subcellularLocation>
</comment>
<proteinExistence type="inferred from homology"/>
<organism evidence="19 20">
    <name type="scientific">Cellulosimicrobium cellulans</name>
    <name type="common">Arthrobacter luteus</name>
    <dbReference type="NCBI Taxonomy" id="1710"/>
    <lineage>
        <taxon>Bacteria</taxon>
        <taxon>Bacillati</taxon>
        <taxon>Actinomycetota</taxon>
        <taxon>Actinomycetes</taxon>
        <taxon>Micrococcales</taxon>
        <taxon>Promicromonosporaceae</taxon>
        <taxon>Cellulosimicrobium</taxon>
    </lineage>
</organism>
<dbReference type="InterPro" id="IPR016167">
    <property type="entry name" value="FAD-bd_PCMH_sub1"/>
</dbReference>
<dbReference type="HAMAP" id="MF_00037">
    <property type="entry name" value="MurB"/>
    <property type="match status" value="1"/>
</dbReference>
<dbReference type="InterPro" id="IPR036318">
    <property type="entry name" value="FAD-bd_PCMH-like_sf"/>
</dbReference>
<accession>A0A4Y4DU05</accession>
<dbReference type="InterPro" id="IPR016166">
    <property type="entry name" value="FAD-bd_PCMH"/>
</dbReference>
<dbReference type="InterPro" id="IPR036635">
    <property type="entry name" value="MurB_C_sf"/>
</dbReference>
<keyword evidence="12 17" id="KW-0573">Peptidoglycan synthesis</keyword>
<dbReference type="SUPFAM" id="SSF56176">
    <property type="entry name" value="FAD-binding/transporter-associated domain-like"/>
    <property type="match status" value="1"/>
</dbReference>
<dbReference type="SUPFAM" id="SSF56194">
    <property type="entry name" value="Uridine diphospho-N-Acetylenolpyruvylglucosamine reductase, MurB, C-terminal domain"/>
    <property type="match status" value="1"/>
</dbReference>
<feature type="active site" description="Proton donor" evidence="17">
    <location>
        <position position="313"/>
    </location>
</feature>
<dbReference type="PROSITE" id="PS51387">
    <property type="entry name" value="FAD_PCMH"/>
    <property type="match status" value="1"/>
</dbReference>
<evidence type="ECO:0000256" key="6">
    <source>
        <dbReference type="ARBA" id="ARBA00022490"/>
    </source>
</evidence>
<protein>
    <recommendedName>
        <fullName evidence="17">UDP-N-acetylenolpyruvoylglucosamine reductase</fullName>
        <ecNumber evidence="17">1.3.1.98</ecNumber>
    </recommendedName>
    <alternativeName>
        <fullName evidence="17">UDP-N-acetylmuramate dehydrogenase</fullName>
    </alternativeName>
</protein>
<keyword evidence="9 17" id="KW-0274">FAD</keyword>
<keyword evidence="15 17" id="KW-0961">Cell wall biogenesis/degradation</keyword>
<evidence type="ECO:0000256" key="1">
    <source>
        <dbReference type="ARBA" id="ARBA00001974"/>
    </source>
</evidence>
<comment type="catalytic activity">
    <reaction evidence="16 17">
        <text>UDP-N-acetyl-alpha-D-muramate + NADP(+) = UDP-N-acetyl-3-O-(1-carboxyvinyl)-alpha-D-glucosamine + NADPH + H(+)</text>
        <dbReference type="Rhea" id="RHEA:12248"/>
        <dbReference type="ChEBI" id="CHEBI:15378"/>
        <dbReference type="ChEBI" id="CHEBI:57783"/>
        <dbReference type="ChEBI" id="CHEBI:58349"/>
        <dbReference type="ChEBI" id="CHEBI:68483"/>
        <dbReference type="ChEBI" id="CHEBI:70757"/>
        <dbReference type="EC" id="1.3.1.98"/>
    </reaction>
</comment>
<dbReference type="InterPro" id="IPR011601">
    <property type="entry name" value="MurB_C"/>
</dbReference>
<keyword evidence="7 17" id="KW-0132">Cell division</keyword>
<evidence type="ECO:0000256" key="4">
    <source>
        <dbReference type="ARBA" id="ARBA00004752"/>
    </source>
</evidence>
<name>A0A4Y4DU05_CELCE</name>
<gene>
    <name evidence="17 19" type="primary">murB</name>
    <name evidence="19" type="ORF">CCE02nite_08380</name>
</gene>
<dbReference type="GO" id="GO:0008762">
    <property type="term" value="F:UDP-N-acetylmuramate dehydrogenase activity"/>
    <property type="evidence" value="ECO:0007669"/>
    <property type="project" value="UniProtKB-UniRule"/>
</dbReference>
<comment type="function">
    <text evidence="2 17">Cell wall formation.</text>
</comment>
<evidence type="ECO:0000256" key="5">
    <source>
        <dbReference type="ARBA" id="ARBA00010485"/>
    </source>
</evidence>
<comment type="pathway">
    <text evidence="4 17">Cell wall biogenesis; peptidoglycan biosynthesis.</text>
</comment>
<evidence type="ECO:0000256" key="12">
    <source>
        <dbReference type="ARBA" id="ARBA00022984"/>
    </source>
</evidence>
<keyword evidence="11 17" id="KW-0133">Cell shape</keyword>
<dbReference type="GO" id="GO:0009252">
    <property type="term" value="P:peptidoglycan biosynthetic process"/>
    <property type="evidence" value="ECO:0007669"/>
    <property type="project" value="UniProtKB-UniRule"/>
</dbReference>